<dbReference type="RefSeq" id="WP_147036963.1">
    <property type="nucleotide sequence ID" value="NZ_JACIDB010000013.1"/>
</dbReference>
<dbReference type="PROSITE" id="PS50943">
    <property type="entry name" value="HTH_CROC1"/>
    <property type="match status" value="1"/>
</dbReference>
<dbReference type="InterPro" id="IPR001387">
    <property type="entry name" value="Cro/C1-type_HTH"/>
</dbReference>
<evidence type="ECO:0000259" key="2">
    <source>
        <dbReference type="PROSITE" id="PS50943"/>
    </source>
</evidence>
<dbReference type="Gene3D" id="1.10.260.40">
    <property type="entry name" value="lambda repressor-like DNA-binding domains"/>
    <property type="match status" value="1"/>
</dbReference>
<organism evidence="3 4">
    <name type="scientific">Sphingomonas aquatilis</name>
    <dbReference type="NCBI Taxonomy" id="93063"/>
    <lineage>
        <taxon>Bacteria</taxon>
        <taxon>Pseudomonadati</taxon>
        <taxon>Pseudomonadota</taxon>
        <taxon>Alphaproteobacteria</taxon>
        <taxon>Sphingomonadales</taxon>
        <taxon>Sphingomonadaceae</taxon>
        <taxon>Sphingomonas</taxon>
    </lineage>
</organism>
<reference evidence="3 4" key="1">
    <citation type="submission" date="2020-08" db="EMBL/GenBank/DDBJ databases">
        <title>Genomic Encyclopedia of Type Strains, Phase IV (KMG-IV): sequencing the most valuable type-strain genomes for metagenomic binning, comparative biology and taxonomic classification.</title>
        <authorList>
            <person name="Goeker M."/>
        </authorList>
    </citation>
    <scope>NUCLEOTIDE SEQUENCE [LARGE SCALE GENOMIC DNA]</scope>
    <source>
        <strain evidence="3 4">DSM 15581</strain>
    </source>
</reference>
<name>A0AAW3TX03_9SPHN</name>
<accession>A0AAW3TX03</accession>
<dbReference type="InterPro" id="IPR050807">
    <property type="entry name" value="TransReg_Diox_bact_type"/>
</dbReference>
<feature type="domain" description="HTH cro/C1-type" evidence="2">
    <location>
        <begin position="22"/>
        <end position="76"/>
    </location>
</feature>
<protein>
    <submittedName>
        <fullName evidence="3">Transcriptional regulator with XRE-family HTH domain</fullName>
    </submittedName>
</protein>
<gene>
    <name evidence="3" type="ORF">GGR47_003564</name>
</gene>
<keyword evidence="1" id="KW-0238">DNA-binding</keyword>
<dbReference type="InterPro" id="IPR010982">
    <property type="entry name" value="Lambda_DNA-bd_dom_sf"/>
</dbReference>
<comment type="caution">
    <text evidence="3">The sequence shown here is derived from an EMBL/GenBank/DDBJ whole genome shotgun (WGS) entry which is preliminary data.</text>
</comment>
<dbReference type="Proteomes" id="UP000528945">
    <property type="component" value="Unassembled WGS sequence"/>
</dbReference>
<dbReference type="PANTHER" id="PTHR46797:SF1">
    <property type="entry name" value="METHYLPHOSPHONATE SYNTHASE"/>
    <property type="match status" value="1"/>
</dbReference>
<evidence type="ECO:0000256" key="1">
    <source>
        <dbReference type="ARBA" id="ARBA00023125"/>
    </source>
</evidence>
<dbReference type="GO" id="GO:0003700">
    <property type="term" value="F:DNA-binding transcription factor activity"/>
    <property type="evidence" value="ECO:0007669"/>
    <property type="project" value="TreeGrafter"/>
</dbReference>
<keyword evidence="4" id="KW-1185">Reference proteome</keyword>
<evidence type="ECO:0000313" key="4">
    <source>
        <dbReference type="Proteomes" id="UP000528945"/>
    </source>
</evidence>
<dbReference type="Pfam" id="PF01381">
    <property type="entry name" value="HTH_3"/>
    <property type="match status" value="1"/>
</dbReference>
<dbReference type="PANTHER" id="PTHR46797">
    <property type="entry name" value="HTH-TYPE TRANSCRIPTIONAL REGULATOR"/>
    <property type="match status" value="1"/>
</dbReference>
<dbReference type="CDD" id="cd00093">
    <property type="entry name" value="HTH_XRE"/>
    <property type="match status" value="1"/>
</dbReference>
<dbReference type="EMBL" id="JACIDB010000013">
    <property type="protein sequence ID" value="MBB3877296.1"/>
    <property type="molecule type" value="Genomic_DNA"/>
</dbReference>
<evidence type="ECO:0000313" key="3">
    <source>
        <dbReference type="EMBL" id="MBB3877296.1"/>
    </source>
</evidence>
<dbReference type="GO" id="GO:0003677">
    <property type="term" value="F:DNA binding"/>
    <property type="evidence" value="ECO:0007669"/>
    <property type="project" value="UniProtKB-KW"/>
</dbReference>
<proteinExistence type="predicted"/>
<dbReference type="SUPFAM" id="SSF47413">
    <property type="entry name" value="lambda repressor-like DNA-binding domains"/>
    <property type="match status" value="1"/>
</dbReference>
<dbReference type="AlphaFoldDB" id="A0AAW3TX03"/>
<dbReference type="SMART" id="SM00530">
    <property type="entry name" value="HTH_XRE"/>
    <property type="match status" value="1"/>
</dbReference>
<sequence>MANALHLEEISHPTALLFGGRLKARRKALKLTQVQLFERTGITPGYLSFIENGRANPTLDMMVKLSEAVDTNLCKMLCEGD</sequence>
<dbReference type="GO" id="GO:0005829">
    <property type="term" value="C:cytosol"/>
    <property type="evidence" value="ECO:0007669"/>
    <property type="project" value="TreeGrafter"/>
</dbReference>